<evidence type="ECO:0000313" key="2">
    <source>
        <dbReference type="Proteomes" id="UP001632037"/>
    </source>
</evidence>
<evidence type="ECO:0008006" key="3">
    <source>
        <dbReference type="Google" id="ProtNLM"/>
    </source>
</evidence>
<evidence type="ECO:0000313" key="1">
    <source>
        <dbReference type="EMBL" id="KAL3660333.1"/>
    </source>
</evidence>
<comment type="caution">
    <text evidence="1">The sequence shown here is derived from an EMBL/GenBank/DDBJ whole genome shotgun (WGS) entry which is preliminary data.</text>
</comment>
<sequence>MSKPRSTYAVRRDEVKRLRVEVQRLTAELAVLSTPRLSPEQAELAELILQQTVLVAVARCQQFRIAMAQSLLDQYMREQDWNPLYTTICLGKDWAERRATLLEIRPQKLQNAYEYITNACPLEDWMPPQHSDERFETPEGDICCAHIEVAHFTGVKSVQQVFNALKFYVDNMEIIVSERLGHITLREDYDMIENVAYNARIVLRNNKGIRIENNVVGFATMCKKRREPCANIAIDSVDQDALHPYVSSERVRREISVAIVLTASERKIKTENCSRGREVIVTMRRVTFLKLYRPEFPVSKASLQELQMNVAQWNDLMMKTMRDVLSK</sequence>
<name>A0ABD3F0Q3_9STRA</name>
<organism evidence="1 2">
    <name type="scientific">Phytophthora oleae</name>
    <dbReference type="NCBI Taxonomy" id="2107226"/>
    <lineage>
        <taxon>Eukaryota</taxon>
        <taxon>Sar</taxon>
        <taxon>Stramenopiles</taxon>
        <taxon>Oomycota</taxon>
        <taxon>Peronosporomycetes</taxon>
        <taxon>Peronosporales</taxon>
        <taxon>Peronosporaceae</taxon>
        <taxon>Phytophthora</taxon>
    </lineage>
</organism>
<protein>
    <recommendedName>
        <fullName evidence="3">START domain-containing protein</fullName>
    </recommendedName>
</protein>
<dbReference type="EMBL" id="JBIMZQ010000041">
    <property type="protein sequence ID" value="KAL3660333.1"/>
    <property type="molecule type" value="Genomic_DNA"/>
</dbReference>
<accession>A0ABD3F0Q3</accession>
<reference evidence="1 2" key="1">
    <citation type="submission" date="2024-09" db="EMBL/GenBank/DDBJ databases">
        <title>Genome sequencing and assembly of Phytophthora oleae, isolate VK10A, causative agent of rot of olive drupes.</title>
        <authorList>
            <person name="Conti Taguali S."/>
            <person name="Riolo M."/>
            <person name="La Spada F."/>
            <person name="Cacciola S.O."/>
            <person name="Dionisio G."/>
        </authorList>
    </citation>
    <scope>NUCLEOTIDE SEQUENCE [LARGE SCALE GENOMIC DNA]</scope>
    <source>
        <strain evidence="1 2">VK10A</strain>
    </source>
</reference>
<dbReference type="Proteomes" id="UP001632037">
    <property type="component" value="Unassembled WGS sequence"/>
</dbReference>
<proteinExistence type="predicted"/>
<dbReference type="AlphaFoldDB" id="A0ABD3F0Q3"/>
<keyword evidence="2" id="KW-1185">Reference proteome</keyword>
<gene>
    <name evidence="1" type="ORF">V7S43_014487</name>
</gene>